<keyword evidence="3 5" id="KW-0067">ATP-binding</keyword>
<gene>
    <name evidence="10" type="ORF">HHUSO_G19289</name>
</gene>
<dbReference type="InterPro" id="IPR001752">
    <property type="entry name" value="Kinesin_motor_dom"/>
</dbReference>
<dbReference type="PANTHER" id="PTHR47972">
    <property type="entry name" value="KINESIN-LIKE PROTEIN KLP-3"/>
    <property type="match status" value="1"/>
</dbReference>
<keyword evidence="11" id="KW-1185">Reference proteome</keyword>
<keyword evidence="5" id="KW-0505">Motor protein</keyword>
<feature type="region of interest" description="Disordered" evidence="7">
    <location>
        <begin position="1019"/>
        <end position="1077"/>
    </location>
</feature>
<name>A0ABR0Z654_HUSHU</name>
<feature type="coiled-coil region" evidence="6">
    <location>
        <begin position="561"/>
        <end position="588"/>
    </location>
</feature>
<keyword evidence="4" id="KW-0963">Cytoplasm</keyword>
<keyword evidence="2 5" id="KW-0547">Nucleotide-binding</keyword>
<evidence type="ECO:0000256" key="3">
    <source>
        <dbReference type="ARBA" id="ARBA00022840"/>
    </source>
</evidence>
<keyword evidence="4" id="KW-0206">Cytoskeleton</keyword>
<comment type="similarity">
    <text evidence="5">Belongs to the TRAFAC class myosin-kinesin ATPase superfamily. Kinesin family.</text>
</comment>
<reference evidence="10 11" key="1">
    <citation type="submission" date="2021-05" db="EMBL/GenBank/DDBJ databases">
        <authorList>
            <person name="Zahm M."/>
            <person name="Klopp C."/>
            <person name="Cabau C."/>
            <person name="Kuhl H."/>
            <person name="Suciu R."/>
            <person name="Ciorpac M."/>
            <person name="Holostenco D."/>
            <person name="Gessner J."/>
            <person name="Wuertz S."/>
            <person name="Hohne C."/>
            <person name="Stock M."/>
            <person name="Gislard M."/>
            <person name="Lluch J."/>
            <person name="Milhes M."/>
            <person name="Lampietro C."/>
            <person name="Lopez Roques C."/>
            <person name="Donnadieu C."/>
            <person name="Du K."/>
            <person name="Schartl M."/>
            <person name="Guiguen Y."/>
        </authorList>
    </citation>
    <scope>NUCLEOTIDE SEQUENCE [LARGE SCALE GENOMIC DNA]</scope>
    <source>
        <strain evidence="10">Hh-F2</strain>
        <tissue evidence="10">Blood</tissue>
    </source>
</reference>
<keyword evidence="8" id="KW-0732">Signal</keyword>
<feature type="signal peptide" evidence="8">
    <location>
        <begin position="1"/>
        <end position="20"/>
    </location>
</feature>
<evidence type="ECO:0000256" key="8">
    <source>
        <dbReference type="SAM" id="SignalP"/>
    </source>
</evidence>
<evidence type="ECO:0000256" key="5">
    <source>
        <dbReference type="PROSITE-ProRule" id="PRU00283"/>
    </source>
</evidence>
<dbReference type="InterPro" id="IPR027640">
    <property type="entry name" value="Kinesin-like_fam"/>
</dbReference>
<evidence type="ECO:0000256" key="6">
    <source>
        <dbReference type="SAM" id="Coils"/>
    </source>
</evidence>
<dbReference type="Proteomes" id="UP001369086">
    <property type="component" value="Unassembled WGS sequence"/>
</dbReference>
<accession>A0ABR0Z654</accession>
<feature type="coiled-coil region" evidence="6">
    <location>
        <begin position="257"/>
        <end position="353"/>
    </location>
</feature>
<dbReference type="SUPFAM" id="SSF52540">
    <property type="entry name" value="P-loop containing nucleoside triphosphate hydrolases"/>
    <property type="match status" value="1"/>
</dbReference>
<feature type="binding site" evidence="5">
    <location>
        <begin position="771"/>
        <end position="778"/>
    </location>
    <ligand>
        <name>ATP</name>
        <dbReference type="ChEBI" id="CHEBI:30616"/>
    </ligand>
</feature>
<dbReference type="Pfam" id="PF00225">
    <property type="entry name" value="Kinesin"/>
    <property type="match status" value="1"/>
</dbReference>
<dbReference type="EMBL" id="JAHFZB010000017">
    <property type="protein sequence ID" value="KAK6480106.1"/>
    <property type="molecule type" value="Genomic_DNA"/>
</dbReference>
<protein>
    <submittedName>
        <fullName evidence="10">Kinesin-like protein KIFC3 isoform X1</fullName>
    </submittedName>
</protein>
<evidence type="ECO:0000259" key="9">
    <source>
        <dbReference type="PROSITE" id="PS50067"/>
    </source>
</evidence>
<feature type="compositionally biased region" description="Polar residues" evidence="7">
    <location>
        <begin position="1048"/>
        <end position="1060"/>
    </location>
</feature>
<feature type="compositionally biased region" description="Low complexity" evidence="7">
    <location>
        <begin position="1024"/>
        <end position="1033"/>
    </location>
</feature>
<proteinExistence type="inferred from homology"/>
<comment type="caution">
    <text evidence="10">The sequence shown here is derived from an EMBL/GenBank/DDBJ whole genome shotgun (WGS) entry which is preliminary data.</text>
</comment>
<evidence type="ECO:0000256" key="2">
    <source>
        <dbReference type="ARBA" id="ARBA00022741"/>
    </source>
</evidence>
<dbReference type="SMART" id="SM00129">
    <property type="entry name" value="KISc"/>
    <property type="match status" value="1"/>
</dbReference>
<feature type="coiled-coil region" evidence="6">
    <location>
        <begin position="416"/>
        <end position="464"/>
    </location>
</feature>
<evidence type="ECO:0000256" key="4">
    <source>
        <dbReference type="ARBA" id="ARBA00023212"/>
    </source>
</evidence>
<evidence type="ECO:0000256" key="1">
    <source>
        <dbReference type="ARBA" id="ARBA00004245"/>
    </source>
</evidence>
<evidence type="ECO:0000256" key="7">
    <source>
        <dbReference type="SAM" id="MobiDB-lite"/>
    </source>
</evidence>
<dbReference type="InterPro" id="IPR019821">
    <property type="entry name" value="Kinesin_motor_CS"/>
</dbReference>
<dbReference type="PRINTS" id="PR00380">
    <property type="entry name" value="KINESINHEAVY"/>
</dbReference>
<organism evidence="10 11">
    <name type="scientific">Huso huso</name>
    <name type="common">Beluga</name>
    <name type="synonym">Acipenser huso</name>
    <dbReference type="NCBI Taxonomy" id="61971"/>
    <lineage>
        <taxon>Eukaryota</taxon>
        <taxon>Metazoa</taxon>
        <taxon>Chordata</taxon>
        <taxon>Craniata</taxon>
        <taxon>Vertebrata</taxon>
        <taxon>Euteleostomi</taxon>
        <taxon>Actinopterygii</taxon>
        <taxon>Chondrostei</taxon>
        <taxon>Acipenseriformes</taxon>
        <taxon>Acipenseridae</taxon>
        <taxon>Huso</taxon>
    </lineage>
</organism>
<feature type="chain" id="PRO_5047010474" evidence="8">
    <location>
        <begin position="21"/>
        <end position="1093"/>
    </location>
</feature>
<dbReference type="InterPro" id="IPR027417">
    <property type="entry name" value="P-loop_NTPase"/>
</dbReference>
<comment type="subcellular location">
    <subcellularLocation>
        <location evidence="1">Cytoplasm</location>
        <location evidence="1">Cytoskeleton</location>
    </subcellularLocation>
</comment>
<keyword evidence="6" id="KW-0175">Coiled coil</keyword>
<feature type="domain" description="Kinesin motor" evidence="9">
    <location>
        <begin position="688"/>
        <end position="1011"/>
    </location>
</feature>
<evidence type="ECO:0000313" key="11">
    <source>
        <dbReference type="Proteomes" id="UP001369086"/>
    </source>
</evidence>
<feature type="compositionally biased region" description="Polar residues" evidence="7">
    <location>
        <begin position="68"/>
        <end position="77"/>
    </location>
</feature>
<dbReference type="CDD" id="cd01366">
    <property type="entry name" value="KISc_C_terminal"/>
    <property type="match status" value="1"/>
</dbReference>
<sequence length="1093" mass="122073">MYVLCTLVVLSLQSLFKGRSKEAVPGSSDQESPKNGSGPPKDDSSHHNGYQPKGGCNNNCRAQEECRTTSSIQSTPKELSRREQPAQRQHTVFKPGVMLGTRKTWDLGHSPSLQELWKKDCSLDRNGVDILMGDGEEESSTYIPLQPSLFQGRTMTMDHQEPNNEQDQQLVIQALQEKVCQFQARLRSEEASCKLQVQLMRKAHEQNVHEKLALIKSLQEVVCEQESQLRKGNGTAGRRSSLGSRPAPSVQWLVETLTSTQEEKNRLQEDLLSAQERLCSRESEQQALIRRLQDQVEDLKEKLLDQAGEVNRLRSELGATDLEKHLEILESENEQLKQELSACQSSLHELQGARSGCVDCQHNQEGCSGGSGLRSSLPLPGERAMTSCRMMCFCAQDLRVGLAQLEAEVGQKDLMLAELQQGLERKASQVSELNRQLEDSQQQREDLEDRLRDCQQALAKQAAQVPQVQYVTKTVEVESSRSKQALSDALSRNQYLQEQVGWQRQLLRELEQQLQDSQNTTTQLRAQQCADRSRLCRLLSRAVGSHSGTLVRRLSKIMLYESEIERTQGELVDELQCLEEEKNRVIEEAFVRAESEMKAVHENLAGVRMNLLTLQPALRTLTCDYNCLKRQVQDFPFLLEKAIGEAKQEICQVIGEVSATNQDLLSKYKREMMLRKKCHNELVKLKGNIRVFCRVRPLAKEDGDGPDSKNVVTFDPEDDALMSIWHKGKPIAFELDKVFPPQATQGDVFQEVQSLITSCIDGYNVCIFAYGQTGSGKTYTMEGVPQDPGINQRALRLLFSEVEEKVSDWEFTITVSMVEIYNETLRNLLGDNPNEKLDIKMCPDGSGQLYVPGLTEFKVESVDDINRVFELGHMNRATACTNLNDHSSRSHGLLIVTVSGINCTTGGRSTGKLNLVDLAGSERIAKSGAEGSRLREAQCINKSLAALADVIHALRSKHGHIPFRNSKLTYLLQDSLSGDSKTLMMVQVSPVDKNVSESVCSLKFAQRVRSVELGLATRKAEYQSSTSSSPTPTQENLEVDSPPATPMPTVSTRGTVTASGRTGGSTRRKLPPSVTFRESTTWSYLEGRVKLTA</sequence>
<dbReference type="Gene3D" id="3.40.850.10">
    <property type="entry name" value="Kinesin motor domain"/>
    <property type="match status" value="1"/>
</dbReference>
<evidence type="ECO:0000313" key="10">
    <source>
        <dbReference type="EMBL" id="KAK6480106.1"/>
    </source>
</evidence>
<dbReference type="PROSITE" id="PS00411">
    <property type="entry name" value="KINESIN_MOTOR_1"/>
    <property type="match status" value="1"/>
</dbReference>
<dbReference type="InterPro" id="IPR036961">
    <property type="entry name" value="Kinesin_motor_dom_sf"/>
</dbReference>
<dbReference type="PROSITE" id="PS50067">
    <property type="entry name" value="KINESIN_MOTOR_2"/>
    <property type="match status" value="1"/>
</dbReference>
<feature type="region of interest" description="Disordered" evidence="7">
    <location>
        <begin position="18"/>
        <end position="91"/>
    </location>
</feature>
<dbReference type="PANTHER" id="PTHR47972:SF5">
    <property type="entry name" value="KINESIN-LIKE PROTEIN KIFC3"/>
    <property type="match status" value="1"/>
</dbReference>